<dbReference type="InterPro" id="IPR013083">
    <property type="entry name" value="Znf_RING/FYVE/PHD"/>
</dbReference>
<keyword evidence="2 4" id="KW-0863">Zinc-finger</keyword>
<reference evidence="9" key="1">
    <citation type="submission" date="2023-08" db="EMBL/GenBank/DDBJ databases">
        <authorList>
            <person name="Chen Y."/>
            <person name="Shah S."/>
            <person name="Dougan E. K."/>
            <person name="Thang M."/>
            <person name="Chan C."/>
        </authorList>
    </citation>
    <scope>NUCLEOTIDE SEQUENCE</scope>
</reference>
<dbReference type="SUPFAM" id="SSF56219">
    <property type="entry name" value="DNase I-like"/>
    <property type="match status" value="1"/>
</dbReference>
<feature type="compositionally biased region" description="Pro residues" evidence="6">
    <location>
        <begin position="713"/>
        <end position="725"/>
    </location>
</feature>
<dbReference type="Gene3D" id="3.30.40.10">
    <property type="entry name" value="Zinc/RING finger domain, C3HC4 (zinc finger)"/>
    <property type="match status" value="1"/>
</dbReference>
<keyword evidence="3" id="KW-0862">Zinc</keyword>
<organism evidence="9 10">
    <name type="scientific">Effrenium voratum</name>
    <dbReference type="NCBI Taxonomy" id="2562239"/>
    <lineage>
        <taxon>Eukaryota</taxon>
        <taxon>Sar</taxon>
        <taxon>Alveolata</taxon>
        <taxon>Dinophyceae</taxon>
        <taxon>Suessiales</taxon>
        <taxon>Symbiodiniaceae</taxon>
        <taxon>Effrenium</taxon>
    </lineage>
</organism>
<dbReference type="PANTHER" id="PTHR39490:SF8">
    <property type="entry name" value="ZINC FINGER FYVE DOMAIN-CONTAINING PROTEIN 21"/>
    <property type="match status" value="1"/>
</dbReference>
<dbReference type="SUPFAM" id="SSF57903">
    <property type="entry name" value="FYVE/PHD zinc finger"/>
    <property type="match status" value="1"/>
</dbReference>
<evidence type="ECO:0000256" key="5">
    <source>
        <dbReference type="SAM" id="Coils"/>
    </source>
</evidence>
<evidence type="ECO:0000256" key="3">
    <source>
        <dbReference type="ARBA" id="ARBA00022833"/>
    </source>
</evidence>
<dbReference type="PROSITE" id="PS50178">
    <property type="entry name" value="ZF_FYVE"/>
    <property type="match status" value="1"/>
</dbReference>
<keyword evidence="10" id="KW-1185">Reference proteome</keyword>
<sequence>MEAICLALALGVAAGIAKGRLVLTKTARGNQLRLENLPDARPWQIFAPRSSAHQFHRKEPAKERSSRVRAWQTRRKVDMSCKTLLFLQGDLNSRTILEGRAKDLLLEVLKDMPLQRAIQRGMDLPSGRWYEVGCPEAESLGATSLPVTYKFQPGSASEEFRISDVLEAASQARLFPSAQDRNSAHSPRKYAETLTDAEEAVGRWGLAFKKSSFRAFRFPACADRMIFWAPDTLAPRLRWDLPEKGYRVDYAHQGSDHKPVWLDLVLHVAPEGEEPTSPAEAAQEDGEDVDLTVGLKASGYWRREGGWNWTPDRDAADCEICDVPFTMLRRRRHHCRHCGRCICDTCSPLECWRLIPELPGPPDPSSGVCQRLDPTRTSRICVECSSDGREAAIRVALRWAQLESLDLEKLRREMEMEANGVPGSQQEVSDQEEMLERLKAAAVWKEMSVDMLQEECRHLGVATDGSREELLSRLASQSLTQGQVAAWAAGGVSLQRLRSDQRLPLVTELDRMEKLSTVELRHEYEEEVKLPPEVLHWPIATRSASFSFLEHDVVLKTGPPKLAAGGAAKAALATPEVETRGFGFGAKPTVPWKSGTLKAMSKRFGLMGPYGASLRRPKTPHHGVGLVASGAGPDSHPTSYSGGYGGGYGSGGSGYGGGYDSSYGGGGYGGGGYGESYGGGYDSGSGGGYGDPYGGGYGDGYDSHGYGGDPYDPYGPPPDGYPPEPQGEEEKIAEEQMLEDEELDKCMAKCPVWDPLSDAKPEDLQHASLVMLQRRARPEHRLAPGLRKAAAAVDLAGRDFERWVRKRQELGRELPKFKKIMKECKIAEDERDAEEVNNDVEAIKEETDRARKAAKANEDRLELDKQDEVSQNMGHMQGKVDSYAMEQELQHQDMVDAQTNAQTNQAINNYNQQGGDLQQRQMEEIHKEMPSAMLESKDSGGAKVATSMSLAGDLHLDEAANPQPHHLDHHGHHYGPSHSEHCDEFGCYDEYGGYWDESSGGYYDENGQYWDEGMKSYWDQEGGYYKKNTDNNDELNGYVEWFKKCGQIRVPASIIASRRAASEAYWTFDRSLAVAEKAVSDALTSARLKGE</sequence>
<dbReference type="EMBL" id="CAUJNA010003514">
    <property type="protein sequence ID" value="CAJ1403883.1"/>
    <property type="molecule type" value="Genomic_DNA"/>
</dbReference>
<evidence type="ECO:0000256" key="1">
    <source>
        <dbReference type="ARBA" id="ARBA00022723"/>
    </source>
</evidence>
<keyword evidence="1" id="KW-0479">Metal-binding</keyword>
<name>A0AA36NIS2_9DINO</name>
<evidence type="ECO:0000256" key="6">
    <source>
        <dbReference type="SAM" id="MobiDB-lite"/>
    </source>
</evidence>
<feature type="coiled-coil region" evidence="5">
    <location>
        <begin position="826"/>
        <end position="864"/>
    </location>
</feature>
<keyword evidence="5" id="KW-0175">Coiled coil</keyword>
<dbReference type="PROSITE" id="PS50800">
    <property type="entry name" value="SAP"/>
    <property type="match status" value="1"/>
</dbReference>
<feature type="domain" description="SAP" evidence="8">
    <location>
        <begin position="444"/>
        <end position="478"/>
    </location>
</feature>
<evidence type="ECO:0000259" key="7">
    <source>
        <dbReference type="PROSITE" id="PS50178"/>
    </source>
</evidence>
<dbReference type="SMART" id="SM00064">
    <property type="entry name" value="FYVE"/>
    <property type="match status" value="1"/>
</dbReference>
<evidence type="ECO:0000256" key="4">
    <source>
        <dbReference type="PROSITE-ProRule" id="PRU00091"/>
    </source>
</evidence>
<dbReference type="SMART" id="SM00513">
    <property type="entry name" value="SAP"/>
    <property type="match status" value="1"/>
</dbReference>
<dbReference type="InterPro" id="IPR011011">
    <property type="entry name" value="Znf_FYVE_PHD"/>
</dbReference>
<dbReference type="InterPro" id="IPR003034">
    <property type="entry name" value="SAP_dom"/>
</dbReference>
<dbReference type="GO" id="GO:0008270">
    <property type="term" value="F:zinc ion binding"/>
    <property type="evidence" value="ECO:0007669"/>
    <property type="project" value="UniProtKB-KW"/>
</dbReference>
<dbReference type="AlphaFoldDB" id="A0AA36NIS2"/>
<protein>
    <submittedName>
        <fullName evidence="9">Uncharacterized protein</fullName>
    </submittedName>
</protein>
<evidence type="ECO:0000313" key="9">
    <source>
        <dbReference type="EMBL" id="CAJ1403883.1"/>
    </source>
</evidence>
<dbReference type="InterPro" id="IPR036691">
    <property type="entry name" value="Endo/exonu/phosph_ase_sf"/>
</dbReference>
<comment type="caution">
    <text evidence="9">The sequence shown here is derived from an EMBL/GenBank/DDBJ whole genome shotgun (WGS) entry which is preliminary data.</text>
</comment>
<gene>
    <name evidence="9" type="ORF">EVOR1521_LOCUS26455</name>
</gene>
<evidence type="ECO:0000259" key="8">
    <source>
        <dbReference type="PROSITE" id="PS50800"/>
    </source>
</evidence>
<dbReference type="Pfam" id="PF01363">
    <property type="entry name" value="FYVE"/>
    <property type="match status" value="1"/>
</dbReference>
<evidence type="ECO:0000313" key="10">
    <source>
        <dbReference type="Proteomes" id="UP001178507"/>
    </source>
</evidence>
<evidence type="ECO:0000256" key="2">
    <source>
        <dbReference type="ARBA" id="ARBA00022771"/>
    </source>
</evidence>
<dbReference type="InterPro" id="IPR017455">
    <property type="entry name" value="Znf_FYVE-rel"/>
</dbReference>
<dbReference type="InterPro" id="IPR052113">
    <property type="entry name" value="FYVE-type_Zinc_Finger"/>
</dbReference>
<dbReference type="Proteomes" id="UP001178507">
    <property type="component" value="Unassembled WGS sequence"/>
</dbReference>
<dbReference type="PANTHER" id="PTHR39490">
    <property type="entry name" value="ARRESTIN DOMAIN-CONTAINING PROTEIN D"/>
    <property type="match status" value="1"/>
</dbReference>
<dbReference type="InterPro" id="IPR000306">
    <property type="entry name" value="Znf_FYVE"/>
</dbReference>
<dbReference type="Pfam" id="PF02037">
    <property type="entry name" value="SAP"/>
    <property type="match status" value="1"/>
</dbReference>
<accession>A0AA36NIS2</accession>
<proteinExistence type="predicted"/>
<feature type="region of interest" description="Disordered" evidence="6">
    <location>
        <begin position="700"/>
        <end position="731"/>
    </location>
</feature>
<feature type="domain" description="FYVE-type" evidence="7">
    <location>
        <begin position="312"/>
        <end position="389"/>
    </location>
</feature>